<keyword evidence="1" id="KW-0472">Membrane</keyword>
<dbReference type="AlphaFoldDB" id="A0A5D2CD90"/>
<accession>A0A5D2CD90</accession>
<keyword evidence="1" id="KW-1133">Transmembrane helix</keyword>
<dbReference type="Proteomes" id="UP000323506">
    <property type="component" value="Chromosome D05"/>
</dbReference>
<feature type="transmembrane region" description="Helical" evidence="1">
    <location>
        <begin position="65"/>
        <end position="85"/>
    </location>
</feature>
<gene>
    <name evidence="2" type="ORF">ES288_D05G065700v1</name>
</gene>
<name>A0A5D2CD90_GOSDA</name>
<protein>
    <submittedName>
        <fullName evidence="2">Uncharacterized protein</fullName>
    </submittedName>
</protein>
<feature type="transmembrane region" description="Helical" evidence="1">
    <location>
        <begin position="97"/>
        <end position="117"/>
    </location>
</feature>
<reference evidence="2 3" key="1">
    <citation type="submission" date="2019-06" db="EMBL/GenBank/DDBJ databases">
        <title>WGS assembly of Gossypium darwinii.</title>
        <authorList>
            <person name="Chen Z.J."/>
            <person name="Sreedasyam A."/>
            <person name="Ando A."/>
            <person name="Song Q."/>
            <person name="De L."/>
            <person name="Hulse-Kemp A."/>
            <person name="Ding M."/>
            <person name="Ye W."/>
            <person name="Kirkbride R."/>
            <person name="Jenkins J."/>
            <person name="Plott C."/>
            <person name="Lovell J."/>
            <person name="Lin Y.-M."/>
            <person name="Vaughn R."/>
            <person name="Liu B."/>
            <person name="Li W."/>
            <person name="Simpson S."/>
            <person name="Scheffler B."/>
            <person name="Saski C."/>
            <person name="Grover C."/>
            <person name="Hu G."/>
            <person name="Conover J."/>
            <person name="Carlson J."/>
            <person name="Shu S."/>
            <person name="Boston L."/>
            <person name="Williams M."/>
            <person name="Peterson D."/>
            <person name="Mcgee K."/>
            <person name="Jones D."/>
            <person name="Wendel J."/>
            <person name="Stelly D."/>
            <person name="Grimwood J."/>
            <person name="Schmutz J."/>
        </authorList>
    </citation>
    <scope>NUCLEOTIDE SEQUENCE [LARGE SCALE GENOMIC DNA]</scope>
    <source>
        <strain evidence="2">1808015.09</strain>
    </source>
</reference>
<keyword evidence="3" id="KW-1185">Reference proteome</keyword>
<evidence type="ECO:0000256" key="1">
    <source>
        <dbReference type="SAM" id="Phobius"/>
    </source>
</evidence>
<organism evidence="2 3">
    <name type="scientific">Gossypium darwinii</name>
    <name type="common">Darwin's cotton</name>
    <name type="synonym">Gossypium barbadense var. darwinii</name>
    <dbReference type="NCBI Taxonomy" id="34276"/>
    <lineage>
        <taxon>Eukaryota</taxon>
        <taxon>Viridiplantae</taxon>
        <taxon>Streptophyta</taxon>
        <taxon>Embryophyta</taxon>
        <taxon>Tracheophyta</taxon>
        <taxon>Spermatophyta</taxon>
        <taxon>Magnoliopsida</taxon>
        <taxon>eudicotyledons</taxon>
        <taxon>Gunneridae</taxon>
        <taxon>Pentapetalae</taxon>
        <taxon>rosids</taxon>
        <taxon>malvids</taxon>
        <taxon>Malvales</taxon>
        <taxon>Malvaceae</taxon>
        <taxon>Malvoideae</taxon>
        <taxon>Gossypium</taxon>
    </lineage>
</organism>
<evidence type="ECO:0000313" key="2">
    <source>
        <dbReference type="EMBL" id="TYG67279.1"/>
    </source>
</evidence>
<dbReference type="EMBL" id="CM017705">
    <property type="protein sequence ID" value="TYG67279.1"/>
    <property type="molecule type" value="Genomic_DNA"/>
</dbReference>
<evidence type="ECO:0000313" key="3">
    <source>
        <dbReference type="Proteomes" id="UP000323506"/>
    </source>
</evidence>
<proteinExistence type="predicted"/>
<keyword evidence="1" id="KW-0812">Transmembrane</keyword>
<sequence length="137" mass="16412">MSSIILQKRKNKTYHFSHIYPSLYLMIFYHSNSTQALLPPFFMGLFGFSHSPSSFRDREYHFHHIFLIISVFIVLNFSPLLRFSAPPLFLFFFIHNFNFISLTDSILDFLVLFFFVVKKVIKTRAYFFGFLKCFLFC</sequence>